<dbReference type="AlphaFoldDB" id="A0AAD8LZ76"/>
<reference evidence="9" key="2">
    <citation type="submission" date="2023-05" db="EMBL/GenBank/DDBJ databases">
        <authorList>
            <person name="Schelkunov M.I."/>
        </authorList>
    </citation>
    <scope>NUCLEOTIDE SEQUENCE</scope>
    <source>
        <strain evidence="9">Hsosn_3</strain>
        <tissue evidence="9">Leaf</tissue>
    </source>
</reference>
<dbReference type="InterPro" id="IPR001087">
    <property type="entry name" value="GDSL"/>
</dbReference>
<evidence type="ECO:0000313" key="9">
    <source>
        <dbReference type="EMBL" id="KAK1355845.1"/>
    </source>
</evidence>
<accession>A0AAD8LZ76</accession>
<dbReference type="GO" id="GO:0005576">
    <property type="term" value="C:extracellular region"/>
    <property type="evidence" value="ECO:0007669"/>
    <property type="project" value="UniProtKB-SubCell"/>
</dbReference>
<dbReference type="Pfam" id="PF00657">
    <property type="entry name" value="Lipase_GDSL"/>
    <property type="match status" value="1"/>
</dbReference>
<sequence>MAIELNKNKYWVLCAMLILLNHHINEAEGLEALAQAPANGSIAVAPGTGSKAPTSQVSNSGSIGVEAPTLGRGFKADQAPRPKYKSKPLISVLPNKITDNGTKTGEPQVPCFMIFGDSLVDVGNNNILKTWARADYSPYGIDFKPFGPTGRFCNGRTTVDFIAAGIREETSQHLGGRSTMKEQIDNFKNKILEMNVLLGGPQNTRDHLGKCLFQVGFGSNDYLNNYCVPSVYNTSKLFTPEQNADDLIKQFTTLLLIYDLGARKFALAGVSQVGCSPNSLALGSQDGTCVKTINDANEMFNTRLKTLVDTLNKDHPDAKFTYINSYGLFQELKDRASWKSYLACHLAYIHGSHILIPCISVQASDNRNGHV</sequence>
<gene>
    <name evidence="9" type="ORF">POM88_049101</name>
</gene>
<dbReference type="Gene3D" id="3.40.50.1110">
    <property type="entry name" value="SGNH hydrolase"/>
    <property type="match status" value="1"/>
</dbReference>
<dbReference type="InterPro" id="IPR051238">
    <property type="entry name" value="GDSL_esterase/lipase"/>
</dbReference>
<dbReference type="GO" id="GO:0016042">
    <property type="term" value="P:lipid catabolic process"/>
    <property type="evidence" value="ECO:0007669"/>
    <property type="project" value="UniProtKB-KW"/>
</dbReference>
<evidence type="ECO:0000256" key="3">
    <source>
        <dbReference type="ARBA" id="ARBA00022525"/>
    </source>
</evidence>
<evidence type="ECO:0000256" key="6">
    <source>
        <dbReference type="ARBA" id="ARBA00022963"/>
    </source>
</evidence>
<keyword evidence="3" id="KW-0964">Secreted</keyword>
<dbReference type="GO" id="GO:0016788">
    <property type="term" value="F:hydrolase activity, acting on ester bonds"/>
    <property type="evidence" value="ECO:0007669"/>
    <property type="project" value="InterPro"/>
</dbReference>
<keyword evidence="10" id="KW-1185">Reference proteome</keyword>
<evidence type="ECO:0000256" key="5">
    <source>
        <dbReference type="ARBA" id="ARBA00022801"/>
    </source>
</evidence>
<organism evidence="9 10">
    <name type="scientific">Heracleum sosnowskyi</name>
    <dbReference type="NCBI Taxonomy" id="360622"/>
    <lineage>
        <taxon>Eukaryota</taxon>
        <taxon>Viridiplantae</taxon>
        <taxon>Streptophyta</taxon>
        <taxon>Embryophyta</taxon>
        <taxon>Tracheophyta</taxon>
        <taxon>Spermatophyta</taxon>
        <taxon>Magnoliopsida</taxon>
        <taxon>eudicotyledons</taxon>
        <taxon>Gunneridae</taxon>
        <taxon>Pentapetalae</taxon>
        <taxon>asterids</taxon>
        <taxon>campanulids</taxon>
        <taxon>Apiales</taxon>
        <taxon>Apiaceae</taxon>
        <taxon>Apioideae</taxon>
        <taxon>apioid superclade</taxon>
        <taxon>Tordylieae</taxon>
        <taxon>Tordyliinae</taxon>
        <taxon>Heracleum</taxon>
    </lineage>
</organism>
<protein>
    <recommendedName>
        <fullName evidence="11">GDSL esterase/lipase</fullName>
    </recommendedName>
</protein>
<feature type="signal peptide" evidence="8">
    <location>
        <begin position="1"/>
        <end position="29"/>
    </location>
</feature>
<dbReference type="EMBL" id="JAUIZM010000011">
    <property type="protein sequence ID" value="KAK1355845.1"/>
    <property type="molecule type" value="Genomic_DNA"/>
</dbReference>
<dbReference type="Proteomes" id="UP001237642">
    <property type="component" value="Unassembled WGS sequence"/>
</dbReference>
<evidence type="ECO:0000256" key="2">
    <source>
        <dbReference type="ARBA" id="ARBA00008668"/>
    </source>
</evidence>
<evidence type="ECO:0000256" key="7">
    <source>
        <dbReference type="ARBA" id="ARBA00023098"/>
    </source>
</evidence>
<evidence type="ECO:0000256" key="1">
    <source>
        <dbReference type="ARBA" id="ARBA00004613"/>
    </source>
</evidence>
<dbReference type="InterPro" id="IPR036514">
    <property type="entry name" value="SGNH_hydro_sf"/>
</dbReference>
<feature type="chain" id="PRO_5042073656" description="GDSL esterase/lipase" evidence="8">
    <location>
        <begin position="30"/>
        <end position="371"/>
    </location>
</feature>
<reference evidence="9" key="1">
    <citation type="submission" date="2023-02" db="EMBL/GenBank/DDBJ databases">
        <title>Genome of toxic invasive species Heracleum sosnowskyi carries increased number of genes despite the absence of recent whole-genome duplications.</title>
        <authorList>
            <person name="Schelkunov M."/>
            <person name="Shtratnikova V."/>
            <person name="Makarenko M."/>
            <person name="Klepikova A."/>
            <person name="Omelchenko D."/>
            <person name="Novikova G."/>
            <person name="Obukhova E."/>
            <person name="Bogdanov V."/>
            <person name="Penin A."/>
            <person name="Logacheva M."/>
        </authorList>
    </citation>
    <scope>NUCLEOTIDE SEQUENCE</scope>
    <source>
        <strain evidence="9">Hsosn_3</strain>
        <tissue evidence="9">Leaf</tissue>
    </source>
</reference>
<name>A0AAD8LZ76_9APIA</name>
<proteinExistence type="inferred from homology"/>
<evidence type="ECO:0000256" key="8">
    <source>
        <dbReference type="SAM" id="SignalP"/>
    </source>
</evidence>
<evidence type="ECO:0008006" key="11">
    <source>
        <dbReference type="Google" id="ProtNLM"/>
    </source>
</evidence>
<dbReference type="PANTHER" id="PTHR45650">
    <property type="entry name" value="GDSL-LIKE LIPASE/ACYLHYDROLASE-RELATED"/>
    <property type="match status" value="1"/>
</dbReference>
<keyword evidence="4 8" id="KW-0732">Signal</keyword>
<keyword evidence="6" id="KW-0442">Lipid degradation</keyword>
<keyword evidence="7" id="KW-0443">Lipid metabolism</keyword>
<evidence type="ECO:0000313" key="10">
    <source>
        <dbReference type="Proteomes" id="UP001237642"/>
    </source>
</evidence>
<dbReference type="PANTHER" id="PTHR45650:SF3">
    <property type="entry name" value="OS01G0748500 PROTEIN"/>
    <property type="match status" value="1"/>
</dbReference>
<comment type="caution">
    <text evidence="9">The sequence shown here is derived from an EMBL/GenBank/DDBJ whole genome shotgun (WGS) entry which is preliminary data.</text>
</comment>
<evidence type="ECO:0000256" key="4">
    <source>
        <dbReference type="ARBA" id="ARBA00022729"/>
    </source>
</evidence>
<keyword evidence="5" id="KW-0378">Hydrolase</keyword>
<comment type="similarity">
    <text evidence="2">Belongs to the 'GDSL' lipolytic enzyme family.</text>
</comment>
<comment type="subcellular location">
    <subcellularLocation>
        <location evidence="1">Secreted</location>
    </subcellularLocation>
</comment>